<name>A0A0H3BW77_STRPZ</name>
<proteinExistence type="predicted"/>
<dbReference type="EMBL" id="CP000829">
    <property type="protein sequence ID" value="ACI60775.1"/>
    <property type="molecule type" value="Genomic_DNA"/>
</dbReference>
<dbReference type="Pfam" id="PF11311">
    <property type="entry name" value="DUF3114"/>
    <property type="match status" value="1"/>
</dbReference>
<dbReference type="InterPro" id="IPR021462">
    <property type="entry name" value="DUF3114"/>
</dbReference>
<evidence type="ECO:0000313" key="1">
    <source>
        <dbReference type="EMBL" id="ACI60775.1"/>
    </source>
</evidence>
<dbReference type="AlphaFoldDB" id="A0A0H3BW77"/>
<protein>
    <recommendedName>
        <fullName evidence="3">DUF3114 domain-containing protein</fullName>
    </recommendedName>
</protein>
<evidence type="ECO:0008006" key="3">
    <source>
        <dbReference type="Google" id="ProtNLM"/>
    </source>
</evidence>
<gene>
    <name evidence="1" type="ordered locus">Spy49_0442</name>
</gene>
<organism evidence="1 2">
    <name type="scientific">Streptococcus pyogenes serotype M49 (strain NZ131)</name>
    <dbReference type="NCBI Taxonomy" id="471876"/>
    <lineage>
        <taxon>Bacteria</taxon>
        <taxon>Bacillati</taxon>
        <taxon>Bacillota</taxon>
        <taxon>Bacilli</taxon>
        <taxon>Lactobacillales</taxon>
        <taxon>Streptococcaceae</taxon>
        <taxon>Streptococcus</taxon>
    </lineage>
</organism>
<evidence type="ECO:0000313" key="2">
    <source>
        <dbReference type="Proteomes" id="UP000001039"/>
    </source>
</evidence>
<accession>A0A0H3BW77</accession>
<dbReference type="KEGG" id="soz:Spy49_0442"/>
<sequence>MCYNMVKKDEEKAMKQAILDRYQALKCYQNAGLSNQAFRAIAKEPIIDNRLGSPTFWVIWPIEKENQSAKQLLTFLLDLVEMPFELSGQLHETQTLLTRFHPSLLPDHMFWKELASLVDQAFPGKTLSQAGELEKRLHQFRYVISSQQAQSIRNHYKMIEMTDAQALALFLRSKKGPCLWRQAPDYTLMDSARLHNKLRFEDNKVIFPSQEVSYNIKVLLWFHTEFILDSTGFFLNEVDAEVVTEKGIVNGASFNYGTDGPRHWDLDVDPISRHDPQFRRDTLKGFRSPKRVFRQWFRAQKDDFMFSYFNAKGLFAYHNKSSFARVKKSAKQFKRQIHPIKGWF</sequence>
<dbReference type="Proteomes" id="UP000001039">
    <property type="component" value="Chromosome"/>
</dbReference>
<reference evidence="1 2" key="1">
    <citation type="journal article" date="2008" name="J. Bacteriol.">
        <title>Genome sequence of a nephritogenic and highly transformable M49 strain of Streptococcus pyogenes.</title>
        <authorList>
            <person name="McShan W.M."/>
            <person name="Ferretti J.J."/>
            <person name="Karasawa T."/>
            <person name="Suvorov A.N."/>
            <person name="Lin S."/>
            <person name="Qin B."/>
            <person name="Jia H."/>
            <person name="Kenton S."/>
            <person name="Najar F."/>
            <person name="Wu H."/>
            <person name="Scott J."/>
            <person name="Roe B.A."/>
            <person name="Savic D.J."/>
        </authorList>
    </citation>
    <scope>NUCLEOTIDE SEQUENCE [LARGE SCALE GENOMIC DNA]</scope>
    <source>
        <strain evidence="1 2">NZ131</strain>
    </source>
</reference>
<dbReference type="HOGENOM" id="CLU_056541_0_0_9"/>